<evidence type="ECO:0000313" key="2">
    <source>
        <dbReference type="Proteomes" id="UP000274504"/>
    </source>
</evidence>
<reference evidence="1 2" key="1">
    <citation type="submission" date="2018-11" db="EMBL/GenBank/DDBJ databases">
        <authorList>
            <consortium name="Pathogen Informatics"/>
        </authorList>
    </citation>
    <scope>NUCLEOTIDE SEQUENCE [LARGE SCALE GENOMIC DNA]</scope>
</reference>
<dbReference type="EMBL" id="UYSG01012645">
    <property type="protein sequence ID" value="VDL64926.1"/>
    <property type="molecule type" value="Genomic_DNA"/>
</dbReference>
<accession>A0A3P7A7X0</accession>
<dbReference type="AlphaFoldDB" id="A0A3P7A7X0"/>
<gene>
    <name evidence="1" type="ORF">HDID_LOCUS11149</name>
</gene>
<sequence>MLCPMMHKLSTLCFTTSHKIVPNTTSWLLSIYRLTSHTRDLLHEGLAACFHTIEHNAMDKICTFISSVAVYNSNDSGV</sequence>
<evidence type="ECO:0000313" key="1">
    <source>
        <dbReference type="EMBL" id="VDL64926.1"/>
    </source>
</evidence>
<organism evidence="1 2">
    <name type="scientific">Hymenolepis diminuta</name>
    <name type="common">Rat tapeworm</name>
    <dbReference type="NCBI Taxonomy" id="6216"/>
    <lineage>
        <taxon>Eukaryota</taxon>
        <taxon>Metazoa</taxon>
        <taxon>Spiralia</taxon>
        <taxon>Lophotrochozoa</taxon>
        <taxon>Platyhelminthes</taxon>
        <taxon>Cestoda</taxon>
        <taxon>Eucestoda</taxon>
        <taxon>Cyclophyllidea</taxon>
        <taxon>Hymenolepididae</taxon>
        <taxon>Hymenolepis</taxon>
    </lineage>
</organism>
<name>A0A3P7A7X0_HYMDI</name>
<dbReference type="Proteomes" id="UP000274504">
    <property type="component" value="Unassembled WGS sequence"/>
</dbReference>
<proteinExistence type="predicted"/>
<protein>
    <submittedName>
        <fullName evidence="1">Uncharacterized protein</fullName>
    </submittedName>
</protein>